<accession>A0AAV9IAQ3</accession>
<dbReference type="Proteomes" id="UP001300502">
    <property type="component" value="Unassembled WGS sequence"/>
</dbReference>
<dbReference type="InterPro" id="IPR004827">
    <property type="entry name" value="bZIP"/>
</dbReference>
<feature type="coiled-coil region" evidence="1">
    <location>
        <begin position="181"/>
        <end position="228"/>
    </location>
</feature>
<evidence type="ECO:0000259" key="3">
    <source>
        <dbReference type="PROSITE" id="PS50217"/>
    </source>
</evidence>
<protein>
    <recommendedName>
        <fullName evidence="3">BZIP domain-containing protein</fullName>
    </recommendedName>
</protein>
<evidence type="ECO:0000313" key="4">
    <source>
        <dbReference type="EMBL" id="KAK4524505.1"/>
    </source>
</evidence>
<feature type="domain" description="BZIP" evidence="3">
    <location>
        <begin position="176"/>
        <end position="229"/>
    </location>
</feature>
<gene>
    <name evidence="4" type="ORF">GAYE_SCF04G2406</name>
</gene>
<reference evidence="4 5" key="1">
    <citation type="submission" date="2022-07" db="EMBL/GenBank/DDBJ databases">
        <title>Genome-wide signatures of adaptation to extreme environments.</title>
        <authorList>
            <person name="Cho C.H."/>
            <person name="Yoon H.S."/>
        </authorList>
    </citation>
    <scope>NUCLEOTIDE SEQUENCE [LARGE SCALE GENOMIC DNA]</scope>
    <source>
        <strain evidence="4 5">108.79 E11</strain>
    </source>
</reference>
<feature type="compositionally biased region" description="Low complexity" evidence="2">
    <location>
        <begin position="53"/>
        <end position="64"/>
    </location>
</feature>
<dbReference type="InterPro" id="IPR046347">
    <property type="entry name" value="bZIP_sf"/>
</dbReference>
<name>A0AAV9IAQ3_9RHOD</name>
<dbReference type="CDD" id="cd14686">
    <property type="entry name" value="bZIP"/>
    <property type="match status" value="1"/>
</dbReference>
<dbReference type="SUPFAM" id="SSF57959">
    <property type="entry name" value="Leucine zipper domain"/>
    <property type="match status" value="1"/>
</dbReference>
<proteinExistence type="predicted"/>
<sequence>MSEQDSWELPFYSPSCVEDDKFPLLYDLEEHNWEYTEEGKSKHIIWSEVSRVQNSSSQPIQPNSKDTKRRKQDKAKLSLENTSASHTISVSETNESQSLPYIPHSSMLNEAMHSDSSIISAPAVCMTTRIQASQVDEILETVGQPPIFHSSGGKPEEELREQRKQHLRALKSLTPEQRALRRILRNRKSAANARKRQLERLQQLELENEELRSKISRLEEKLQEYEKMS</sequence>
<evidence type="ECO:0000313" key="5">
    <source>
        <dbReference type="Proteomes" id="UP001300502"/>
    </source>
</evidence>
<keyword evidence="1" id="KW-0175">Coiled coil</keyword>
<feature type="compositionally biased region" description="Polar residues" evidence="2">
    <location>
        <begin position="79"/>
        <end position="92"/>
    </location>
</feature>
<dbReference type="GO" id="GO:0003700">
    <property type="term" value="F:DNA-binding transcription factor activity"/>
    <property type="evidence" value="ECO:0007669"/>
    <property type="project" value="InterPro"/>
</dbReference>
<keyword evidence="5" id="KW-1185">Reference proteome</keyword>
<dbReference type="PROSITE" id="PS00036">
    <property type="entry name" value="BZIP_BASIC"/>
    <property type="match status" value="1"/>
</dbReference>
<comment type="caution">
    <text evidence="4">The sequence shown here is derived from an EMBL/GenBank/DDBJ whole genome shotgun (WGS) entry which is preliminary data.</text>
</comment>
<evidence type="ECO:0000256" key="2">
    <source>
        <dbReference type="SAM" id="MobiDB-lite"/>
    </source>
</evidence>
<dbReference type="EMBL" id="JANCYU010000024">
    <property type="protein sequence ID" value="KAK4524505.1"/>
    <property type="molecule type" value="Genomic_DNA"/>
</dbReference>
<evidence type="ECO:0000256" key="1">
    <source>
        <dbReference type="SAM" id="Coils"/>
    </source>
</evidence>
<organism evidence="4 5">
    <name type="scientific">Galdieria yellowstonensis</name>
    <dbReference type="NCBI Taxonomy" id="3028027"/>
    <lineage>
        <taxon>Eukaryota</taxon>
        <taxon>Rhodophyta</taxon>
        <taxon>Bangiophyceae</taxon>
        <taxon>Galdieriales</taxon>
        <taxon>Galdieriaceae</taxon>
        <taxon>Galdieria</taxon>
    </lineage>
</organism>
<dbReference type="AlphaFoldDB" id="A0AAV9IAQ3"/>
<feature type="region of interest" description="Disordered" evidence="2">
    <location>
        <begin position="51"/>
        <end position="92"/>
    </location>
</feature>
<dbReference type="PROSITE" id="PS50217">
    <property type="entry name" value="BZIP"/>
    <property type="match status" value="1"/>
</dbReference>